<dbReference type="AlphaFoldDB" id="A0A8J3TTN4"/>
<comment type="caution">
    <text evidence="16">The sequence shown here is derived from an EMBL/GenBank/DDBJ whole genome shotgun (WGS) entry which is preliminary data.</text>
</comment>
<evidence type="ECO:0000313" key="17">
    <source>
        <dbReference type="Proteomes" id="UP000650628"/>
    </source>
</evidence>
<evidence type="ECO:0000256" key="11">
    <source>
        <dbReference type="ARBA" id="ARBA00022989"/>
    </source>
</evidence>
<keyword evidence="13 14" id="KW-0472">Membrane</keyword>
<dbReference type="InterPro" id="IPR038318">
    <property type="entry name" value="KdpD_sf"/>
</dbReference>
<dbReference type="EMBL" id="BOOO01000031">
    <property type="protein sequence ID" value="GII31937.1"/>
    <property type="molecule type" value="Genomic_DNA"/>
</dbReference>
<evidence type="ECO:0000256" key="14">
    <source>
        <dbReference type="SAM" id="Phobius"/>
    </source>
</evidence>
<evidence type="ECO:0000256" key="8">
    <source>
        <dbReference type="ARBA" id="ARBA00022741"/>
    </source>
</evidence>
<evidence type="ECO:0000256" key="7">
    <source>
        <dbReference type="ARBA" id="ARBA00022692"/>
    </source>
</evidence>
<dbReference type="EC" id="2.7.13.3" evidence="4"/>
<dbReference type="Gene3D" id="1.20.120.620">
    <property type="entry name" value="Backbone structure of the membrane domain of e. Coli histidine kinase receptor kdpd"/>
    <property type="match status" value="1"/>
</dbReference>
<keyword evidence="12" id="KW-0902">Two-component regulatory system</keyword>
<keyword evidence="5" id="KW-0597">Phosphoprotein</keyword>
<dbReference type="InterPro" id="IPR005467">
    <property type="entry name" value="His_kinase_dom"/>
</dbReference>
<dbReference type="GO" id="GO:0005524">
    <property type="term" value="F:ATP binding"/>
    <property type="evidence" value="ECO:0007669"/>
    <property type="project" value="UniProtKB-KW"/>
</dbReference>
<dbReference type="RefSeq" id="WP_377344120.1">
    <property type="nucleotide sequence ID" value="NZ_JBHTHH010000020.1"/>
</dbReference>
<dbReference type="InterPro" id="IPR003594">
    <property type="entry name" value="HATPase_dom"/>
</dbReference>
<dbReference type="PRINTS" id="PR00344">
    <property type="entry name" value="BCTRLSENSOR"/>
</dbReference>
<dbReference type="InterPro" id="IPR025201">
    <property type="entry name" value="KdpD_TM"/>
</dbReference>
<dbReference type="Pfam" id="PF13493">
    <property type="entry name" value="DUF4118"/>
    <property type="match status" value="1"/>
</dbReference>
<dbReference type="SMART" id="SM00388">
    <property type="entry name" value="HisKA"/>
    <property type="match status" value="1"/>
</dbReference>
<dbReference type="SUPFAM" id="SSF47384">
    <property type="entry name" value="Homodimeric domain of signal transducing histidine kinase"/>
    <property type="match status" value="1"/>
</dbReference>
<name>A0A8J3TTN4_9ACTN</name>
<evidence type="ECO:0000256" key="10">
    <source>
        <dbReference type="ARBA" id="ARBA00022840"/>
    </source>
</evidence>
<protein>
    <recommendedName>
        <fullName evidence="4">histidine kinase</fullName>
        <ecNumber evidence="4">2.7.13.3</ecNumber>
    </recommendedName>
</protein>
<dbReference type="InterPro" id="IPR052023">
    <property type="entry name" value="Histidine_kinase_KdpD"/>
</dbReference>
<evidence type="ECO:0000256" key="6">
    <source>
        <dbReference type="ARBA" id="ARBA00022679"/>
    </source>
</evidence>
<dbReference type="InterPro" id="IPR029016">
    <property type="entry name" value="GAF-like_dom_sf"/>
</dbReference>
<dbReference type="PANTHER" id="PTHR45569">
    <property type="entry name" value="SENSOR PROTEIN KDPD"/>
    <property type="match status" value="1"/>
</dbReference>
<comment type="subcellular location">
    <subcellularLocation>
        <location evidence="3">Cell membrane</location>
    </subcellularLocation>
    <subcellularLocation>
        <location evidence="2">Membrane</location>
        <topology evidence="2">Multi-pass membrane protein</topology>
    </subcellularLocation>
</comment>
<evidence type="ECO:0000256" key="12">
    <source>
        <dbReference type="ARBA" id="ARBA00023012"/>
    </source>
</evidence>
<evidence type="ECO:0000256" key="9">
    <source>
        <dbReference type="ARBA" id="ARBA00022777"/>
    </source>
</evidence>
<dbReference type="Pfam" id="PF00512">
    <property type="entry name" value="HisKA"/>
    <property type="match status" value="1"/>
</dbReference>
<keyword evidence="17" id="KW-1185">Reference proteome</keyword>
<evidence type="ECO:0000256" key="5">
    <source>
        <dbReference type="ARBA" id="ARBA00022553"/>
    </source>
</evidence>
<evidence type="ECO:0000256" key="4">
    <source>
        <dbReference type="ARBA" id="ARBA00012438"/>
    </source>
</evidence>
<dbReference type="SMART" id="SM00387">
    <property type="entry name" value="HATPase_c"/>
    <property type="match status" value="1"/>
</dbReference>
<dbReference type="InterPro" id="IPR003661">
    <property type="entry name" value="HisK_dim/P_dom"/>
</dbReference>
<keyword evidence="6" id="KW-0808">Transferase</keyword>
<dbReference type="Gene3D" id="1.10.287.130">
    <property type="match status" value="1"/>
</dbReference>
<reference evidence="16 17" key="1">
    <citation type="submission" date="2021-01" db="EMBL/GenBank/DDBJ databases">
        <title>Whole genome shotgun sequence of Planotetraspora mira NBRC 15435.</title>
        <authorList>
            <person name="Komaki H."/>
            <person name="Tamura T."/>
        </authorList>
    </citation>
    <scope>NUCLEOTIDE SEQUENCE [LARGE SCALE GENOMIC DNA]</scope>
    <source>
        <strain evidence="16 17">NBRC 15435</strain>
    </source>
</reference>
<dbReference type="SUPFAM" id="SSF55781">
    <property type="entry name" value="GAF domain-like"/>
    <property type="match status" value="1"/>
</dbReference>
<dbReference type="Proteomes" id="UP000650628">
    <property type="component" value="Unassembled WGS sequence"/>
</dbReference>
<dbReference type="SUPFAM" id="SSF55874">
    <property type="entry name" value="ATPase domain of HSP90 chaperone/DNA topoisomerase II/histidine kinase"/>
    <property type="match status" value="1"/>
</dbReference>
<dbReference type="PROSITE" id="PS50109">
    <property type="entry name" value="HIS_KIN"/>
    <property type="match status" value="1"/>
</dbReference>
<dbReference type="InterPro" id="IPR004358">
    <property type="entry name" value="Sig_transdc_His_kin-like_C"/>
</dbReference>
<evidence type="ECO:0000259" key="15">
    <source>
        <dbReference type="PROSITE" id="PS50109"/>
    </source>
</evidence>
<keyword evidence="9" id="KW-0418">Kinase</keyword>
<sequence length="508" mass="54528">MEHDIARREDHDTKTPRGLSIAGSSAALASMAVLTLAMLPFRGELSIATTALVLVMPVVVGVVIGGFRVGVISVVGGFLVYDFFFIPPYLTLDVGATENWVALGVYVVIMLPVARVVASMNTARTQARQRAMQIRQLFELSALLVEDKPLEDLLTVIVTALRDVFDAHQVALLLPRDGDLEIAASAGAPLTDDDRLRLQPTPGMPTSLDVNQPEDTGFFRIALVAAGRPIGMLTVSGTEITARQREPLLLFANQIALAVERAQLREQALRAGLTEEVERLARTLVAAVSHDLRAPLASIKASSSTLADPQLGSGLDGGARHELSVLIDTQVDRLAALVTNLLDMSRVQAGVLQPRAGITRLHDLVDTVLADLPLGRRNRPPILDLPDDLPLIDVDVVLIARVLTNLLENATRHAPKDSPITIAARPTDPTAITVSVTDHGPGVSPDRRSEIFGLFIRRHGDSGSGLGLAIAKTFIDAHRQRIWVEDAPGGGARFCFTLPIAAPLQERS</sequence>
<dbReference type="GO" id="GO:0000155">
    <property type="term" value="F:phosphorelay sensor kinase activity"/>
    <property type="evidence" value="ECO:0007669"/>
    <property type="project" value="InterPro"/>
</dbReference>
<dbReference type="InterPro" id="IPR036097">
    <property type="entry name" value="HisK_dim/P_sf"/>
</dbReference>
<dbReference type="Gene3D" id="3.30.565.10">
    <property type="entry name" value="Histidine kinase-like ATPase, C-terminal domain"/>
    <property type="match status" value="1"/>
</dbReference>
<dbReference type="GO" id="GO:0005886">
    <property type="term" value="C:plasma membrane"/>
    <property type="evidence" value="ECO:0007669"/>
    <property type="project" value="UniProtKB-SubCell"/>
</dbReference>
<evidence type="ECO:0000256" key="2">
    <source>
        <dbReference type="ARBA" id="ARBA00004141"/>
    </source>
</evidence>
<feature type="transmembrane region" description="Helical" evidence="14">
    <location>
        <begin position="20"/>
        <end position="39"/>
    </location>
</feature>
<proteinExistence type="predicted"/>
<accession>A0A8J3TTN4</accession>
<keyword evidence="8" id="KW-0547">Nucleotide-binding</keyword>
<evidence type="ECO:0000256" key="13">
    <source>
        <dbReference type="ARBA" id="ARBA00023136"/>
    </source>
</evidence>
<dbReference type="Gene3D" id="3.30.450.40">
    <property type="match status" value="1"/>
</dbReference>
<dbReference type="Pfam" id="PF02518">
    <property type="entry name" value="HATPase_c"/>
    <property type="match status" value="1"/>
</dbReference>
<keyword evidence="11 14" id="KW-1133">Transmembrane helix</keyword>
<organism evidence="16 17">
    <name type="scientific">Planotetraspora mira</name>
    <dbReference type="NCBI Taxonomy" id="58121"/>
    <lineage>
        <taxon>Bacteria</taxon>
        <taxon>Bacillati</taxon>
        <taxon>Actinomycetota</taxon>
        <taxon>Actinomycetes</taxon>
        <taxon>Streptosporangiales</taxon>
        <taxon>Streptosporangiaceae</taxon>
        <taxon>Planotetraspora</taxon>
    </lineage>
</organism>
<feature type="transmembrane region" description="Helical" evidence="14">
    <location>
        <begin position="100"/>
        <end position="118"/>
    </location>
</feature>
<dbReference type="CDD" id="cd00082">
    <property type="entry name" value="HisKA"/>
    <property type="match status" value="1"/>
</dbReference>
<gene>
    <name evidence="16" type="ORF">Pmi06nite_53790</name>
</gene>
<feature type="domain" description="Histidine kinase" evidence="15">
    <location>
        <begin position="287"/>
        <end position="502"/>
    </location>
</feature>
<evidence type="ECO:0000256" key="3">
    <source>
        <dbReference type="ARBA" id="ARBA00004236"/>
    </source>
</evidence>
<comment type="catalytic activity">
    <reaction evidence="1">
        <text>ATP + protein L-histidine = ADP + protein N-phospho-L-histidine.</text>
        <dbReference type="EC" id="2.7.13.3"/>
    </reaction>
</comment>
<dbReference type="InterPro" id="IPR036890">
    <property type="entry name" value="HATPase_C_sf"/>
</dbReference>
<keyword evidence="10" id="KW-0067">ATP-binding</keyword>
<dbReference type="PANTHER" id="PTHR45569:SF1">
    <property type="entry name" value="SENSOR PROTEIN KDPD"/>
    <property type="match status" value="1"/>
</dbReference>
<evidence type="ECO:0000313" key="16">
    <source>
        <dbReference type="EMBL" id="GII31937.1"/>
    </source>
</evidence>
<keyword evidence="7 14" id="KW-0812">Transmembrane</keyword>
<evidence type="ECO:0000256" key="1">
    <source>
        <dbReference type="ARBA" id="ARBA00000085"/>
    </source>
</evidence>
<feature type="transmembrane region" description="Helical" evidence="14">
    <location>
        <begin position="51"/>
        <end position="80"/>
    </location>
</feature>